<evidence type="ECO:0000313" key="2">
    <source>
        <dbReference type="Proteomes" id="UP001151760"/>
    </source>
</evidence>
<accession>A0ABQ5CQU0</accession>
<evidence type="ECO:0000313" key="1">
    <source>
        <dbReference type="EMBL" id="GJT28472.1"/>
    </source>
</evidence>
<reference evidence="1" key="2">
    <citation type="submission" date="2022-01" db="EMBL/GenBank/DDBJ databases">
        <authorList>
            <person name="Yamashiro T."/>
            <person name="Shiraishi A."/>
            <person name="Satake H."/>
            <person name="Nakayama K."/>
        </authorList>
    </citation>
    <scope>NUCLEOTIDE SEQUENCE</scope>
</reference>
<gene>
    <name evidence="1" type="ORF">Tco_0908747</name>
</gene>
<comment type="caution">
    <text evidence="1">The sequence shown here is derived from an EMBL/GenBank/DDBJ whole genome shotgun (WGS) entry which is preliminary data.</text>
</comment>
<dbReference type="EMBL" id="BQNB010014463">
    <property type="protein sequence ID" value="GJT28472.1"/>
    <property type="molecule type" value="Genomic_DNA"/>
</dbReference>
<organism evidence="1 2">
    <name type="scientific">Tanacetum coccineum</name>
    <dbReference type="NCBI Taxonomy" id="301880"/>
    <lineage>
        <taxon>Eukaryota</taxon>
        <taxon>Viridiplantae</taxon>
        <taxon>Streptophyta</taxon>
        <taxon>Embryophyta</taxon>
        <taxon>Tracheophyta</taxon>
        <taxon>Spermatophyta</taxon>
        <taxon>Magnoliopsida</taxon>
        <taxon>eudicotyledons</taxon>
        <taxon>Gunneridae</taxon>
        <taxon>Pentapetalae</taxon>
        <taxon>asterids</taxon>
        <taxon>campanulids</taxon>
        <taxon>Asterales</taxon>
        <taxon>Asteraceae</taxon>
        <taxon>Asteroideae</taxon>
        <taxon>Anthemideae</taxon>
        <taxon>Anthemidinae</taxon>
        <taxon>Tanacetum</taxon>
    </lineage>
</organism>
<sequence>MACSLPHTIDEIKALVEKLIDEDIVRQKAIAELAMQFDNASTTKDDMRKAYEICNDIPQENRALIDIFFKQESDKDYEMHLALLDGVVWVNSLSTSVPPQLSLSSHFNSHTFTIQQ</sequence>
<proteinExistence type="predicted"/>
<keyword evidence="2" id="KW-1185">Reference proteome</keyword>
<reference evidence="1" key="1">
    <citation type="journal article" date="2022" name="Int. J. Mol. Sci.">
        <title>Draft Genome of Tanacetum Coccineum: Genomic Comparison of Closely Related Tanacetum-Family Plants.</title>
        <authorList>
            <person name="Yamashiro T."/>
            <person name="Shiraishi A."/>
            <person name="Nakayama K."/>
            <person name="Satake H."/>
        </authorList>
    </citation>
    <scope>NUCLEOTIDE SEQUENCE</scope>
</reference>
<dbReference type="Proteomes" id="UP001151760">
    <property type="component" value="Unassembled WGS sequence"/>
</dbReference>
<protein>
    <submittedName>
        <fullName evidence="1">Uncharacterized protein</fullName>
    </submittedName>
</protein>
<name>A0ABQ5CQU0_9ASTR</name>